<name>A0A2T6ZQU4_TUBBO</name>
<protein>
    <submittedName>
        <fullName evidence="2">Uncharacterized protein</fullName>
    </submittedName>
</protein>
<comment type="caution">
    <text evidence="2">The sequence shown here is derived from an EMBL/GenBank/DDBJ whole genome shotgun (WGS) entry which is preliminary data.</text>
</comment>
<dbReference type="Proteomes" id="UP000244722">
    <property type="component" value="Unassembled WGS sequence"/>
</dbReference>
<organism evidence="2 3">
    <name type="scientific">Tuber borchii</name>
    <name type="common">White truffle</name>
    <dbReference type="NCBI Taxonomy" id="42251"/>
    <lineage>
        <taxon>Eukaryota</taxon>
        <taxon>Fungi</taxon>
        <taxon>Dikarya</taxon>
        <taxon>Ascomycota</taxon>
        <taxon>Pezizomycotina</taxon>
        <taxon>Pezizomycetes</taxon>
        <taxon>Pezizales</taxon>
        <taxon>Tuberaceae</taxon>
        <taxon>Tuber</taxon>
    </lineage>
</organism>
<keyword evidence="1" id="KW-0812">Transmembrane</keyword>
<sequence length="104" mass="11836">MMWNICLKNSLLRYLLASYFFSFFFSSSLSLLWRSGLDVEAWRAALHVGLFLEGFNSRGVTEVEKLLEVYCEPCPALPYCMIVRWGVIIVKSTGICMVPSSPDN</sequence>
<feature type="transmembrane region" description="Helical" evidence="1">
    <location>
        <begin position="12"/>
        <end position="33"/>
    </location>
</feature>
<keyword evidence="1" id="KW-1133">Transmembrane helix</keyword>
<evidence type="ECO:0000313" key="3">
    <source>
        <dbReference type="Proteomes" id="UP000244722"/>
    </source>
</evidence>
<dbReference type="AlphaFoldDB" id="A0A2T6ZQU4"/>
<evidence type="ECO:0000313" key="2">
    <source>
        <dbReference type="EMBL" id="PUU77852.1"/>
    </source>
</evidence>
<reference evidence="2 3" key="1">
    <citation type="submission" date="2017-04" db="EMBL/GenBank/DDBJ databases">
        <title>Draft genome sequence of Tuber borchii Vittad., a whitish edible truffle.</title>
        <authorList>
            <consortium name="DOE Joint Genome Institute"/>
            <person name="Murat C."/>
            <person name="Kuo A."/>
            <person name="Barry K.W."/>
            <person name="Clum A."/>
            <person name="Dockter R.B."/>
            <person name="Fauchery L."/>
            <person name="Iotti M."/>
            <person name="Kohler A."/>
            <person name="Labutti K."/>
            <person name="Lindquist E.A."/>
            <person name="Lipzen A."/>
            <person name="Ohm R.A."/>
            <person name="Wang M."/>
            <person name="Grigoriev I.V."/>
            <person name="Zambonelli A."/>
            <person name="Martin F.M."/>
        </authorList>
    </citation>
    <scope>NUCLEOTIDE SEQUENCE [LARGE SCALE GENOMIC DNA]</scope>
    <source>
        <strain evidence="2 3">Tbo3840</strain>
    </source>
</reference>
<keyword evidence="3" id="KW-1185">Reference proteome</keyword>
<dbReference type="EMBL" id="NESQ01000138">
    <property type="protein sequence ID" value="PUU77852.1"/>
    <property type="molecule type" value="Genomic_DNA"/>
</dbReference>
<evidence type="ECO:0000256" key="1">
    <source>
        <dbReference type="SAM" id="Phobius"/>
    </source>
</evidence>
<feature type="non-terminal residue" evidence="2">
    <location>
        <position position="104"/>
    </location>
</feature>
<gene>
    <name evidence="2" type="ORF">B9Z19DRAFT_1085406</name>
</gene>
<keyword evidence="1" id="KW-0472">Membrane</keyword>
<accession>A0A2T6ZQU4</accession>
<proteinExistence type="predicted"/>